<evidence type="ECO:0000313" key="3">
    <source>
        <dbReference type="Proteomes" id="UP000501316"/>
    </source>
</evidence>
<reference evidence="2" key="3">
    <citation type="journal article" date="2022" name="Int. J. Syst. Evol. Microbiol.">
        <title>Caproicibacterium lactatifermentans sp. nov., isolated from pit clay used for the production of Chinese strong aroma-type liquor.</title>
        <authorList>
            <person name="Wang H."/>
            <person name="Gu Y."/>
            <person name="Zhao D."/>
            <person name="Qiao Z."/>
            <person name="Zheng J."/>
            <person name="Gao J."/>
            <person name="Ren C."/>
            <person name="Xu Y."/>
        </authorList>
    </citation>
    <scope>NUCLEOTIDE SEQUENCE</scope>
    <source>
        <strain evidence="2">JNU-WLY1368</strain>
    </source>
</reference>
<accession>A0A859DVL3</accession>
<dbReference type="RefSeq" id="WP_086035609.1">
    <property type="nucleotide sequence ID" value="NZ_CP046051.1"/>
</dbReference>
<sequence length="60" mass="6820">MKDVDEALSDYLETYEADEIFNDHFSGIRRAFIAGFKAAGGEVPPIQPVFRIIRQDHPPK</sequence>
<evidence type="ECO:0000313" key="4">
    <source>
        <dbReference type="Proteomes" id="UP000509623"/>
    </source>
</evidence>
<dbReference type="Proteomes" id="UP000501316">
    <property type="component" value="Chromosome"/>
</dbReference>
<evidence type="ECO:0000313" key="1">
    <source>
        <dbReference type="EMBL" id="QKN24061.1"/>
    </source>
</evidence>
<reference evidence="2" key="2">
    <citation type="journal article" date="2021" name="Appl. Environ. Microbiol.">
        <title>Adaptability of a Caproate-Producing Bacterium Contributes to Its Dominance in an Anaerobic Fermentation System.</title>
        <authorList>
            <person name="Wang H."/>
            <person name="Gu Y."/>
            <person name="Zhou W."/>
            <person name="Zhao D."/>
            <person name="Qiao Z."/>
            <person name="Zheng J."/>
            <person name="Gao J."/>
            <person name="Chen X."/>
            <person name="Ren C."/>
            <person name="Xu Y."/>
        </authorList>
    </citation>
    <scope>NUCLEOTIDE SEQUENCE</scope>
    <source>
        <strain evidence="2">JNU-WLY1368</strain>
    </source>
</reference>
<gene>
    <name evidence="1" type="ORF">GJQ69_05935</name>
    <name evidence="2" type="ORF">GKP14_07605</name>
</gene>
<dbReference type="Proteomes" id="UP000509623">
    <property type="component" value="Chromosome"/>
</dbReference>
<name>A0A859DVL3_9FIRM</name>
<organism evidence="1 3">
    <name type="scientific">Caproicibacterium lactatifermentans</name>
    <dbReference type="NCBI Taxonomy" id="2666138"/>
    <lineage>
        <taxon>Bacteria</taxon>
        <taxon>Bacillati</taxon>
        <taxon>Bacillota</taxon>
        <taxon>Clostridia</taxon>
        <taxon>Eubacteriales</taxon>
        <taxon>Oscillospiraceae</taxon>
        <taxon>Caproicibacterium</taxon>
    </lineage>
</organism>
<protein>
    <submittedName>
        <fullName evidence="1">Uncharacterized protein</fullName>
    </submittedName>
</protein>
<dbReference type="KEGG" id="clf:GJQ69_05935"/>
<dbReference type="EMBL" id="CP046161">
    <property type="protein sequence ID" value="QKO30868.1"/>
    <property type="molecule type" value="Genomic_DNA"/>
</dbReference>
<proteinExistence type="predicted"/>
<dbReference type="AlphaFoldDB" id="A0A859DVL3"/>
<reference evidence="3 4" key="1">
    <citation type="submission" date="2019-11" db="EMBL/GenBank/DDBJ databases">
        <authorList>
            <person name="Ren C."/>
            <person name="Wang H."/>
            <person name="Xu Y."/>
        </authorList>
    </citation>
    <scope>NUCLEOTIDE SEQUENCE [LARGE SCALE GENOMIC DNA]</scope>
    <source>
        <strain evidence="4">JNU-WLY1368</strain>
        <strain evidence="1 3">LBM 19010</strain>
    </source>
</reference>
<evidence type="ECO:0000313" key="2">
    <source>
        <dbReference type="EMBL" id="QKO30868.1"/>
    </source>
</evidence>
<dbReference type="EMBL" id="CP046051">
    <property type="protein sequence ID" value="QKN24061.1"/>
    <property type="molecule type" value="Genomic_DNA"/>
</dbReference>
<keyword evidence="4" id="KW-1185">Reference proteome</keyword>